<feature type="signal peptide" evidence="1">
    <location>
        <begin position="1"/>
        <end position="23"/>
    </location>
</feature>
<proteinExistence type="predicted"/>
<dbReference type="Pfam" id="PF01547">
    <property type="entry name" value="SBP_bac_1"/>
    <property type="match status" value="1"/>
</dbReference>
<evidence type="ECO:0000313" key="3">
    <source>
        <dbReference type="Proteomes" id="UP000282311"/>
    </source>
</evidence>
<name>A0A3B0BF54_9BACL</name>
<dbReference type="EMBL" id="RBAH01000030">
    <property type="protein sequence ID" value="RKN70656.1"/>
    <property type="molecule type" value="Genomic_DNA"/>
</dbReference>
<sequence length="434" mass="47375">MVLFKKSAAILAGFALLFETACGSGGGGGGASPVKPEDKPPEPVQLVMLQDGATITDEEFENFIAGPVHAKYPHITVTMLRNTKGKDGLGTMIASGDFPDFILTVYPSIKVFKELGTAYDLNDLIKKYNMDTGKFDPSAMQTSLVYGESDHLFAIPFSLNFLATFYNKDLFDRFGVGYPKEGMTWEQVIGLSKSFSKVLEGVQYRGLGAIPSAGELNTQLMLPYVNKTTNKVEITTDGWKRIMQLIQSVNDVPGNKGAILDHFLKDQTLAMVASYDARFAALEKLHGTPNQFNWDVTQFPSQADRPNTSLTSSGHFLLVSSLSKQKEAAFQAIQVVTGEEVQKKTTASGRFTSLKDENIKALYGKNMKSMEGKNIKAVFKSAFAPPFTPTKYDALVTVRLNEAVKKVINGETDVNSALREAEEAASKDIAAQPK</sequence>
<dbReference type="SUPFAM" id="SSF53850">
    <property type="entry name" value="Periplasmic binding protein-like II"/>
    <property type="match status" value="1"/>
</dbReference>
<evidence type="ECO:0000313" key="2">
    <source>
        <dbReference type="EMBL" id="RKN70656.1"/>
    </source>
</evidence>
<dbReference type="AlphaFoldDB" id="A0A3B0BF54"/>
<accession>A0A3B0BF54</accession>
<protein>
    <submittedName>
        <fullName evidence="2">Extracellular solute-binding protein</fullName>
    </submittedName>
</protein>
<dbReference type="InterPro" id="IPR050490">
    <property type="entry name" value="Bact_solute-bd_prot1"/>
</dbReference>
<dbReference type="Gene3D" id="3.40.190.10">
    <property type="entry name" value="Periplasmic binding protein-like II"/>
    <property type="match status" value="1"/>
</dbReference>
<keyword evidence="1" id="KW-0732">Signal</keyword>
<keyword evidence="3" id="KW-1185">Reference proteome</keyword>
<gene>
    <name evidence="2" type="ORF">D7M11_29905</name>
</gene>
<dbReference type="PANTHER" id="PTHR43649">
    <property type="entry name" value="ARABINOSE-BINDING PROTEIN-RELATED"/>
    <property type="match status" value="1"/>
</dbReference>
<dbReference type="PANTHER" id="PTHR43649:SF12">
    <property type="entry name" value="DIACETYLCHITOBIOSE BINDING PROTEIN DASA"/>
    <property type="match status" value="1"/>
</dbReference>
<comment type="caution">
    <text evidence="2">The sequence shown here is derived from an EMBL/GenBank/DDBJ whole genome shotgun (WGS) entry which is preliminary data.</text>
</comment>
<dbReference type="InterPro" id="IPR006059">
    <property type="entry name" value="SBP"/>
</dbReference>
<reference evidence="2 3" key="1">
    <citation type="journal article" date="2007" name="Int. J. Syst. Evol. Microbiol.">
        <title>Paenibacillus ginsengarvi sp. nov., isolated from soil from ginseng cultivation.</title>
        <authorList>
            <person name="Yoon M.H."/>
            <person name="Ten L.N."/>
            <person name="Im W.T."/>
        </authorList>
    </citation>
    <scope>NUCLEOTIDE SEQUENCE [LARGE SCALE GENOMIC DNA]</scope>
    <source>
        <strain evidence="2 3">KCTC 13059</strain>
    </source>
</reference>
<evidence type="ECO:0000256" key="1">
    <source>
        <dbReference type="SAM" id="SignalP"/>
    </source>
</evidence>
<feature type="chain" id="PRO_5039126103" evidence="1">
    <location>
        <begin position="24"/>
        <end position="434"/>
    </location>
</feature>
<dbReference type="Proteomes" id="UP000282311">
    <property type="component" value="Unassembled WGS sequence"/>
</dbReference>
<organism evidence="2 3">
    <name type="scientific">Paenibacillus ginsengarvi</name>
    <dbReference type="NCBI Taxonomy" id="400777"/>
    <lineage>
        <taxon>Bacteria</taxon>
        <taxon>Bacillati</taxon>
        <taxon>Bacillota</taxon>
        <taxon>Bacilli</taxon>
        <taxon>Bacillales</taxon>
        <taxon>Paenibacillaceae</taxon>
        <taxon>Paenibacillus</taxon>
    </lineage>
</organism>